<reference evidence="5" key="1">
    <citation type="submission" date="2016-06" db="UniProtKB">
        <authorList>
            <consortium name="WormBaseParasite"/>
        </authorList>
    </citation>
    <scope>IDENTIFICATION</scope>
</reference>
<evidence type="ECO:0000259" key="2">
    <source>
        <dbReference type="Pfam" id="PF13193"/>
    </source>
</evidence>
<evidence type="ECO:0000313" key="4">
    <source>
        <dbReference type="Proteomes" id="UP000271098"/>
    </source>
</evidence>
<feature type="domain" description="AMP-binding enzyme C-terminal" evidence="2">
    <location>
        <begin position="3"/>
        <end position="63"/>
    </location>
</feature>
<protein>
    <submittedName>
        <fullName evidence="5">AMP-binding_C domain-containing protein</fullName>
    </submittedName>
</protein>
<dbReference type="Pfam" id="PF13193">
    <property type="entry name" value="AMP-binding_C"/>
    <property type="match status" value="1"/>
</dbReference>
<dbReference type="InterPro" id="IPR045851">
    <property type="entry name" value="AMP-bd_C_sf"/>
</dbReference>
<comment type="similarity">
    <text evidence="1">Belongs to the ATP-dependent AMP-binding enzyme family.</text>
</comment>
<dbReference type="OrthoDB" id="2962993at2759"/>
<dbReference type="PANTHER" id="PTHR43201">
    <property type="entry name" value="ACYL-COA SYNTHETASE"/>
    <property type="match status" value="1"/>
</dbReference>
<keyword evidence="4" id="KW-1185">Reference proteome</keyword>
<evidence type="ECO:0000313" key="5">
    <source>
        <dbReference type="WBParaSite" id="GPUH_0001893301-mRNA-1"/>
    </source>
</evidence>
<dbReference type="SUPFAM" id="SSF56801">
    <property type="entry name" value="Acetyl-CoA synthetase-like"/>
    <property type="match status" value="1"/>
</dbReference>
<evidence type="ECO:0000256" key="1">
    <source>
        <dbReference type="ARBA" id="ARBA00006432"/>
    </source>
</evidence>
<proteinExistence type="inferred from homology"/>
<dbReference type="Gene3D" id="3.30.300.30">
    <property type="match status" value="1"/>
</dbReference>
<reference evidence="3 4" key="2">
    <citation type="submission" date="2018-11" db="EMBL/GenBank/DDBJ databases">
        <authorList>
            <consortium name="Pathogen Informatics"/>
        </authorList>
    </citation>
    <scope>NUCLEOTIDE SEQUENCE [LARGE SCALE GENOMIC DNA]</scope>
</reference>
<dbReference type="AlphaFoldDB" id="A0A183ED67"/>
<dbReference type="GO" id="GO:0006631">
    <property type="term" value="P:fatty acid metabolic process"/>
    <property type="evidence" value="ECO:0007669"/>
    <property type="project" value="TreeGrafter"/>
</dbReference>
<sequence>MISGVPHHDLGEAVLALCVREPGHHCGLHENEAVSILRTQLANYKIPKHILFVDELPRNALGKVQKNILRENYQKIFGRGHG</sequence>
<dbReference type="InterPro" id="IPR025110">
    <property type="entry name" value="AMP-bd_C"/>
</dbReference>
<dbReference type="EMBL" id="UYRT01087571">
    <property type="protein sequence ID" value="VDN32704.1"/>
    <property type="molecule type" value="Genomic_DNA"/>
</dbReference>
<accession>A0A183ED67</accession>
<dbReference type="WBParaSite" id="GPUH_0001893301-mRNA-1">
    <property type="protein sequence ID" value="GPUH_0001893301-mRNA-1"/>
    <property type="gene ID" value="GPUH_0001893301"/>
</dbReference>
<organism evidence="5">
    <name type="scientific">Gongylonema pulchrum</name>
    <dbReference type="NCBI Taxonomy" id="637853"/>
    <lineage>
        <taxon>Eukaryota</taxon>
        <taxon>Metazoa</taxon>
        <taxon>Ecdysozoa</taxon>
        <taxon>Nematoda</taxon>
        <taxon>Chromadorea</taxon>
        <taxon>Rhabditida</taxon>
        <taxon>Spirurina</taxon>
        <taxon>Spiruromorpha</taxon>
        <taxon>Spiruroidea</taxon>
        <taxon>Gongylonematidae</taxon>
        <taxon>Gongylonema</taxon>
    </lineage>
</organism>
<gene>
    <name evidence="3" type="ORF">GPUH_LOCUS18909</name>
</gene>
<dbReference type="PANTHER" id="PTHR43201:SF8">
    <property type="entry name" value="ACYL-COA SYNTHETASE FAMILY MEMBER 3"/>
    <property type="match status" value="1"/>
</dbReference>
<dbReference type="Proteomes" id="UP000271098">
    <property type="component" value="Unassembled WGS sequence"/>
</dbReference>
<evidence type="ECO:0000313" key="3">
    <source>
        <dbReference type="EMBL" id="VDN32704.1"/>
    </source>
</evidence>
<dbReference type="GO" id="GO:0031956">
    <property type="term" value="F:medium-chain fatty acid-CoA ligase activity"/>
    <property type="evidence" value="ECO:0007669"/>
    <property type="project" value="TreeGrafter"/>
</dbReference>
<name>A0A183ED67_9BILA</name>